<dbReference type="InterPro" id="IPR000649">
    <property type="entry name" value="IF-2B-related"/>
</dbReference>
<dbReference type="InterPro" id="IPR005251">
    <property type="entry name" value="IF-M1Pi"/>
</dbReference>
<dbReference type="GO" id="GO:0046523">
    <property type="term" value="F:S-methyl-5-thioribose-1-phosphate isomerase activity"/>
    <property type="evidence" value="ECO:0007669"/>
    <property type="project" value="UniProtKB-EC"/>
</dbReference>
<feature type="binding site" evidence="2">
    <location>
        <position position="90"/>
    </location>
    <ligand>
        <name>substrate</name>
    </ligand>
</feature>
<comment type="similarity">
    <text evidence="2">Belongs to the EIF-2B alpha/beta/delta subunits family. MtnA subfamily.</text>
</comment>
<dbReference type="InterPro" id="IPR011559">
    <property type="entry name" value="Initiation_fac_2B_a/b/d"/>
</dbReference>
<feature type="active site" description="Proton donor" evidence="2">
    <location>
        <position position="243"/>
    </location>
</feature>
<dbReference type="InterPro" id="IPR027363">
    <property type="entry name" value="M1Pi_N"/>
</dbReference>
<dbReference type="Pfam" id="PF01008">
    <property type="entry name" value="IF-2B"/>
    <property type="match status" value="1"/>
</dbReference>
<dbReference type="Proteomes" id="UP001143362">
    <property type="component" value="Unassembled WGS sequence"/>
</dbReference>
<dbReference type="EMBL" id="SHNN01000001">
    <property type="protein sequence ID" value="MCX2979727.1"/>
    <property type="molecule type" value="Genomic_DNA"/>
</dbReference>
<evidence type="ECO:0000313" key="3">
    <source>
        <dbReference type="EMBL" id="MCX2979727.1"/>
    </source>
</evidence>
<sequence>MPLANRMQRSLQYSPEGPGLQIIDQTLLPHQLRVVSLRTLDDFCTAISSMQVRGAPLIGVTAAYGLALSLAADASDAALGDAIERLLETRPTAINLAWALERVRAEVVDVAPARRAGVALAAAQQLAADDIAVCQRIGEHGLTALRGLPALAAGRTLQIMTHCNAGWLAAIEWGTALAPIYAAHADGIPVHVWVSETRPRNQGLHLTSWELEQAGIAHTVIADNAAGHLLQSGRVDACIVGSDRTVANGDVCNKIGTYMKALAASAHAIPFYVALPVSTIDWACATGADIPIEERHGDEVREVSGIDASGREADVRLTTASAVAYNPAFDVTPAALVTALITECGLVLPTQLAQSKQALLGAG</sequence>
<dbReference type="EC" id="5.3.1.23" evidence="2"/>
<feature type="binding site" evidence="2">
    <location>
        <begin position="253"/>
        <end position="254"/>
    </location>
    <ligand>
        <name>substrate</name>
    </ligand>
</feature>
<dbReference type="PANTHER" id="PTHR43475:SF1">
    <property type="entry name" value="METHYLTHIORIBOSE-1-PHOSPHATE ISOMERASE"/>
    <property type="match status" value="1"/>
</dbReference>
<reference evidence="3" key="1">
    <citation type="submission" date="2019-02" db="EMBL/GenBank/DDBJ databases">
        <authorList>
            <person name="Li S.-H."/>
        </authorList>
    </citation>
    <scope>NUCLEOTIDE SEQUENCE</scope>
    <source>
        <strain evidence="3">IMCC14734</strain>
    </source>
</reference>
<feature type="binding site" evidence="2">
    <location>
        <position position="202"/>
    </location>
    <ligand>
        <name>substrate</name>
    </ligand>
</feature>
<dbReference type="NCBIfam" id="TIGR00512">
    <property type="entry name" value="salvage_mtnA"/>
    <property type="match status" value="1"/>
</dbReference>
<keyword evidence="2" id="KW-0028">Amino-acid biosynthesis</keyword>
<dbReference type="NCBIfam" id="NF004326">
    <property type="entry name" value="PRK05720.1"/>
    <property type="match status" value="1"/>
</dbReference>
<feature type="site" description="Transition state stabilizer" evidence="2">
    <location>
        <position position="163"/>
    </location>
</feature>
<feature type="binding site" evidence="2">
    <location>
        <begin position="53"/>
        <end position="55"/>
    </location>
    <ligand>
        <name>substrate</name>
    </ligand>
</feature>
<evidence type="ECO:0000256" key="2">
    <source>
        <dbReference type="HAMAP-Rule" id="MF_01678"/>
    </source>
</evidence>
<keyword evidence="1 2" id="KW-0413">Isomerase</keyword>
<dbReference type="InterPro" id="IPR037171">
    <property type="entry name" value="NagB/RpiA_transferase-like"/>
</dbReference>
<keyword evidence="2" id="KW-0486">Methionine biosynthesis</keyword>
<dbReference type="InterPro" id="IPR042529">
    <property type="entry name" value="IF_2B-like_C"/>
</dbReference>
<comment type="pathway">
    <text evidence="2">Amino-acid biosynthesis; L-methionine biosynthesis via salvage pathway; L-methionine from S-methyl-5-thio-alpha-D-ribose 1-phosphate: step 1/6.</text>
</comment>
<keyword evidence="4" id="KW-1185">Reference proteome</keyword>
<organism evidence="3 4">
    <name type="scientific">Candidatus Litorirhabdus singularis</name>
    <dbReference type="NCBI Taxonomy" id="2518993"/>
    <lineage>
        <taxon>Bacteria</taxon>
        <taxon>Pseudomonadati</taxon>
        <taxon>Pseudomonadota</taxon>
        <taxon>Gammaproteobacteria</taxon>
        <taxon>Cellvibrionales</taxon>
        <taxon>Halieaceae</taxon>
        <taxon>Candidatus Litorirhabdus</taxon>
    </lineage>
</organism>
<dbReference type="SUPFAM" id="SSF100950">
    <property type="entry name" value="NagB/RpiA/CoA transferase-like"/>
    <property type="match status" value="1"/>
</dbReference>
<dbReference type="PANTHER" id="PTHR43475">
    <property type="entry name" value="METHYLTHIORIBOSE-1-PHOSPHATE ISOMERASE"/>
    <property type="match status" value="1"/>
</dbReference>
<dbReference type="Gene3D" id="3.40.50.10470">
    <property type="entry name" value="Translation initiation factor eif-2b, domain 2"/>
    <property type="match status" value="1"/>
</dbReference>
<protein>
    <recommendedName>
        <fullName evidence="2">Methylthioribose-1-phosphate isomerase</fullName>
        <shortName evidence="2">M1Pi</shortName>
        <shortName evidence="2">MTR-1-P isomerase</shortName>
        <ecNumber evidence="2">5.3.1.23</ecNumber>
    </recommendedName>
    <alternativeName>
        <fullName evidence="2">S-methyl-5-thioribose-1-phosphate isomerase</fullName>
    </alternativeName>
</protein>
<comment type="caution">
    <text evidence="3">The sequence shown here is derived from an EMBL/GenBank/DDBJ whole genome shotgun (WGS) entry which is preliminary data.</text>
</comment>
<gene>
    <name evidence="2 3" type="primary">mtnA</name>
    <name evidence="3" type="ORF">EYC98_02490</name>
</gene>
<dbReference type="NCBIfam" id="TIGR00524">
    <property type="entry name" value="eIF-2B_rel"/>
    <property type="match status" value="1"/>
</dbReference>
<proteinExistence type="inferred from homology"/>
<accession>A0ABT3TE65</accession>
<name>A0ABT3TE65_9GAMM</name>
<evidence type="ECO:0000256" key="1">
    <source>
        <dbReference type="ARBA" id="ARBA00023235"/>
    </source>
</evidence>
<dbReference type="HAMAP" id="MF_01678">
    <property type="entry name" value="Salvage_MtnA"/>
    <property type="match status" value="1"/>
</dbReference>
<comment type="catalytic activity">
    <reaction evidence="2">
        <text>5-(methylsulfanyl)-alpha-D-ribose 1-phosphate = 5-(methylsulfanyl)-D-ribulose 1-phosphate</text>
        <dbReference type="Rhea" id="RHEA:19989"/>
        <dbReference type="ChEBI" id="CHEBI:58533"/>
        <dbReference type="ChEBI" id="CHEBI:58548"/>
        <dbReference type="EC" id="5.3.1.23"/>
    </reaction>
</comment>
<comment type="function">
    <text evidence="2">Catalyzes the interconversion of methylthioribose-1-phosphate (MTR-1-P) into methylthioribulose-1-phosphate (MTRu-1-P).</text>
</comment>
<evidence type="ECO:0000313" key="4">
    <source>
        <dbReference type="Proteomes" id="UP001143362"/>
    </source>
</evidence>
<dbReference type="Gene3D" id="1.20.120.420">
    <property type="entry name" value="translation initiation factor eif-2b, domain 1"/>
    <property type="match status" value="1"/>
</dbReference>